<gene>
    <name evidence="3" type="ORF">GCM10008956_29690</name>
</gene>
<evidence type="ECO:0000313" key="4">
    <source>
        <dbReference type="Proteomes" id="UP000600547"/>
    </source>
</evidence>
<dbReference type="Proteomes" id="UP000600547">
    <property type="component" value="Unassembled WGS sequence"/>
</dbReference>
<evidence type="ECO:0000256" key="2">
    <source>
        <dbReference type="SAM" id="SignalP"/>
    </source>
</evidence>
<reference evidence="4" key="1">
    <citation type="journal article" date="2019" name="Int. J. Syst. Evol. Microbiol.">
        <title>The Global Catalogue of Microorganisms (GCM) 10K type strain sequencing project: providing services to taxonomists for standard genome sequencing and annotation.</title>
        <authorList>
            <consortium name="The Broad Institute Genomics Platform"/>
            <consortium name="The Broad Institute Genome Sequencing Center for Infectious Disease"/>
            <person name="Wu L."/>
            <person name="Ma J."/>
        </authorList>
    </citation>
    <scope>NUCLEOTIDE SEQUENCE [LARGE SCALE GENOMIC DNA]</scope>
    <source>
        <strain evidence="4">JCM 31047</strain>
    </source>
</reference>
<proteinExistence type="predicted"/>
<dbReference type="AlphaFoldDB" id="A0A8H9GX34"/>
<dbReference type="RefSeq" id="WP_256444763.1">
    <property type="nucleotide sequence ID" value="NZ_BMQG01000011.1"/>
</dbReference>
<accession>A0A8H9GX34</accession>
<feature type="signal peptide" evidence="2">
    <location>
        <begin position="1"/>
        <end position="23"/>
    </location>
</feature>
<feature type="region of interest" description="Disordered" evidence="1">
    <location>
        <begin position="21"/>
        <end position="42"/>
    </location>
</feature>
<organism evidence="3 4">
    <name type="scientific">Deinococcus arenae</name>
    <dbReference type="NCBI Taxonomy" id="1452751"/>
    <lineage>
        <taxon>Bacteria</taxon>
        <taxon>Thermotogati</taxon>
        <taxon>Deinococcota</taxon>
        <taxon>Deinococci</taxon>
        <taxon>Deinococcales</taxon>
        <taxon>Deinococcaceae</taxon>
        <taxon>Deinococcus</taxon>
    </lineage>
</organism>
<evidence type="ECO:0000256" key="1">
    <source>
        <dbReference type="SAM" id="MobiDB-lite"/>
    </source>
</evidence>
<name>A0A8H9GX34_9DEIO</name>
<evidence type="ECO:0000313" key="3">
    <source>
        <dbReference type="EMBL" id="GGM51689.1"/>
    </source>
</evidence>
<sequence>MKNYRYRAALAILLALLGSTAFADPIGGNPPKPEPDAIISTR</sequence>
<keyword evidence="2" id="KW-0732">Signal</keyword>
<protein>
    <submittedName>
        <fullName evidence="3">Uncharacterized protein</fullName>
    </submittedName>
</protein>
<comment type="caution">
    <text evidence="3">The sequence shown here is derived from an EMBL/GenBank/DDBJ whole genome shotgun (WGS) entry which is preliminary data.</text>
</comment>
<keyword evidence="4" id="KW-1185">Reference proteome</keyword>
<dbReference type="EMBL" id="BMQG01000011">
    <property type="protein sequence ID" value="GGM51689.1"/>
    <property type="molecule type" value="Genomic_DNA"/>
</dbReference>
<feature type="chain" id="PRO_5034604654" evidence="2">
    <location>
        <begin position="24"/>
        <end position="42"/>
    </location>
</feature>